<dbReference type="Proteomes" id="UP000000329">
    <property type="component" value="Chromosome"/>
</dbReference>
<dbReference type="eggNOG" id="COG5653">
    <property type="taxonomic scope" value="Bacteria"/>
</dbReference>
<evidence type="ECO:0000259" key="1">
    <source>
        <dbReference type="Pfam" id="PF13480"/>
    </source>
</evidence>
<dbReference type="RefSeq" id="WP_013234712.1">
    <property type="nucleotide sequence ID" value="NC_014323.1"/>
</dbReference>
<name>D8IYP9_HERSS</name>
<gene>
    <name evidence="2" type="ordered locus">Hsero_2738</name>
</gene>
<dbReference type="SUPFAM" id="SSF55729">
    <property type="entry name" value="Acyl-CoA N-acyltransferases (Nat)"/>
    <property type="match status" value="1"/>
</dbReference>
<dbReference type="KEGG" id="hse:Hsero_2738"/>
<dbReference type="OrthoDB" id="4349922at2"/>
<dbReference type="EMBL" id="CP002039">
    <property type="protein sequence ID" value="ADJ64234.1"/>
    <property type="molecule type" value="Genomic_DNA"/>
</dbReference>
<dbReference type="AlphaFoldDB" id="D8IYP9"/>
<evidence type="ECO:0000313" key="2">
    <source>
        <dbReference type="EMBL" id="ADJ64234.1"/>
    </source>
</evidence>
<proteinExistence type="predicted"/>
<protein>
    <recommendedName>
        <fullName evidence="1">BioF2-like acetyltransferase domain-containing protein</fullName>
    </recommendedName>
</protein>
<keyword evidence="3" id="KW-1185">Reference proteome</keyword>
<dbReference type="GeneID" id="29389920"/>
<accession>D8IYP9</accession>
<reference evidence="2 3" key="1">
    <citation type="submission" date="2010-04" db="EMBL/GenBank/DDBJ databases">
        <title>The genome of Herbaspirillum seropedicae SmR1, an endophytic, nitrogen-fixing, plant-growth promoting beta-Proteobacteria.</title>
        <authorList>
            <person name="Pedrosa F.O."/>
            <person name="Monteiro R.A."/>
            <person name="Wassem R."/>
            <person name="Cruz L.M."/>
            <person name="Ayub R.A."/>
            <person name="Colauto N.B."/>
            <person name="Fernandez M.A."/>
            <person name="Fungaro M.H.P."/>
            <person name="Grisard E.C."/>
            <person name="Hungria M."/>
            <person name="Madeira H.M.F."/>
            <person name="Nodari R.O."/>
            <person name="Osaku C.A."/>
            <person name="Petzl-Erler M.L."/>
            <person name="Terenzi H."/>
            <person name="Vieira L.G.E."/>
            <person name="Almeida M.I.M."/>
            <person name="Alves L.R."/>
            <person name="Arantes O.M.N."/>
            <person name="Balsanelli E."/>
            <person name="Barcellos F.G."/>
            <person name="Baura V.A."/>
            <person name="Binde D.R."/>
            <person name="Campo R.J."/>
            <person name="Chubatsu L.S."/>
            <person name="Chueire L.M.O."/>
            <person name="Ciferri R.R."/>
            <person name="Correa L.C."/>
            <person name="da Conceicao Silva J.L."/>
            <person name="Dabul A.N.G."/>
            <person name="Dambros B.P."/>
            <person name="Faoro H."/>
            <person name="Favetti A."/>
            <person name="Friedermann G."/>
            <person name="Furlaneto M.C."/>
            <person name="Gasques L.S."/>
            <person name="Gimenes C.C.T."/>
            <person name="Gioppo N.M.R."/>
            <person name="Glienke-Blanco C."/>
            <person name="Godoy L.P."/>
            <person name="Guerra M.P."/>
            <person name="Karp S."/>
            <person name="Kava-Cordeiro V."/>
            <person name="Margarido V.P."/>
            <person name="Mathioni S.M."/>
            <person name="Menck-Soares M.A."/>
            <person name="Murace N.K."/>
            <person name="Nicolas M.F."/>
            <person name="Oliveira C.E.C."/>
            <person name="Pagnan N.A.B."/>
            <person name="Pamphile J.A."/>
            <person name="Patussi E.V."/>
            <person name="Pereira L.F.P."/>
            <person name="Pereira-Ferrari L."/>
            <person name="Pinto F.G.S."/>
            <person name="Precoma C."/>
            <person name="Prioli A.J."/>
            <person name="Prioli S.M.A.P."/>
            <person name="Raittz R.T."/>
            <person name="Ramos H.J.O."/>
            <person name="Ribeiro E.M.S.F."/>
            <person name="Rigo L.U."/>
            <person name="Rocha C.L.M.S.C."/>
            <person name="Rocha S.N."/>
            <person name="Santos K."/>
            <person name="Satori D."/>
            <person name="Silva A.G."/>
            <person name="Simao R.C.G."/>
            <person name="Soares M.A.M."/>
            <person name="Souza E.M."/>
            <person name="Steffens M.B.R."/>
            <person name="Steindel M."/>
            <person name="Tadra-Sfeir M.Z."/>
            <person name="Takahashi E.K."/>
            <person name="Torres R.A."/>
            <person name="Valle J.S."/>
            <person name="Vernal J.I."/>
            <person name="Vilas-Boas L.A."/>
            <person name="Watanabe M.A.E."/>
            <person name="Weiss V.A."/>
            <person name="Yates M.A."/>
            <person name="Souza E.M."/>
        </authorList>
    </citation>
    <scope>NUCLEOTIDE SEQUENCE [LARGE SCALE GENOMIC DNA]</scope>
    <source>
        <strain evidence="2 3">SmR1</strain>
    </source>
</reference>
<dbReference type="STRING" id="757424.Hsero_2738"/>
<dbReference type="Pfam" id="PF13480">
    <property type="entry name" value="Acetyltransf_6"/>
    <property type="match status" value="1"/>
</dbReference>
<feature type="domain" description="BioF2-like acetyltransferase" evidence="1">
    <location>
        <begin position="175"/>
        <end position="315"/>
    </location>
</feature>
<dbReference type="InterPro" id="IPR038740">
    <property type="entry name" value="BioF2-like_GNAT_dom"/>
</dbReference>
<dbReference type="InterPro" id="IPR016181">
    <property type="entry name" value="Acyl_CoA_acyltransferase"/>
</dbReference>
<sequence>MDGLQRYDSFATMPAETLAVFERAAQSADFFLSPAWLRYLAQSTLAQQGRLRLYCLYRDGAPRILLPLMQQEQARAGRRLASPSNYYSALAGPLMVAPAIDGHALGGMIAAIAAERPRWDRIDLRPLAPEAVCFQQLQRGLDDSGLAVQPYFCFGNWYLDVAGRSYAQYHAGLPSRLRNTLARKIPQLRASGQVELEIVQDGAALERAIADYQSVYLASWKKPEPYPDFMPGLIRLCAELGKLRLGVVRIDGQPVAAQVWIVHHGVAAIYKLAYDARVAALSVGSVLTAALMEHVIDIDRVRQVDYLMGDDRYKQDWMSHRRERWGLMAFNLSTLDGLSGYARHVGGRLFRRLERGLPEGLRSGNTFQFWRGFAGRK</sequence>
<evidence type="ECO:0000313" key="3">
    <source>
        <dbReference type="Proteomes" id="UP000000329"/>
    </source>
</evidence>
<organism evidence="2 3">
    <name type="scientific">Herbaspirillum seropedicae (strain SmR1)</name>
    <dbReference type="NCBI Taxonomy" id="757424"/>
    <lineage>
        <taxon>Bacteria</taxon>
        <taxon>Pseudomonadati</taxon>
        <taxon>Pseudomonadota</taxon>
        <taxon>Betaproteobacteria</taxon>
        <taxon>Burkholderiales</taxon>
        <taxon>Oxalobacteraceae</taxon>
        <taxon>Herbaspirillum</taxon>
    </lineage>
</organism>
<dbReference type="HOGENOM" id="CLU_046277_0_0_4"/>